<feature type="transmembrane region" description="Helical" evidence="1">
    <location>
        <begin position="149"/>
        <end position="167"/>
    </location>
</feature>
<keyword evidence="1" id="KW-0812">Transmembrane</keyword>
<dbReference type="AlphaFoldDB" id="A0A840AQ71"/>
<feature type="transmembrane region" description="Helical" evidence="1">
    <location>
        <begin position="220"/>
        <end position="240"/>
    </location>
</feature>
<evidence type="ECO:0008006" key="4">
    <source>
        <dbReference type="Google" id="ProtNLM"/>
    </source>
</evidence>
<comment type="caution">
    <text evidence="2">The sequence shown here is derived from an EMBL/GenBank/DDBJ whole genome shotgun (WGS) entry which is preliminary data.</text>
</comment>
<feature type="transmembrane region" description="Helical" evidence="1">
    <location>
        <begin position="364"/>
        <end position="382"/>
    </location>
</feature>
<feature type="transmembrane region" description="Helical" evidence="1">
    <location>
        <begin position="88"/>
        <end position="117"/>
    </location>
</feature>
<dbReference type="EMBL" id="JACIDS010000002">
    <property type="protein sequence ID" value="MBB3930635.1"/>
    <property type="molecule type" value="Genomic_DNA"/>
</dbReference>
<feature type="transmembrane region" description="Helical" evidence="1">
    <location>
        <begin position="21"/>
        <end position="41"/>
    </location>
</feature>
<gene>
    <name evidence="2" type="ORF">GGR25_001674</name>
</gene>
<feature type="transmembrane region" description="Helical" evidence="1">
    <location>
        <begin position="123"/>
        <end position="142"/>
    </location>
</feature>
<dbReference type="Proteomes" id="UP000553963">
    <property type="component" value="Unassembled WGS sequence"/>
</dbReference>
<protein>
    <recommendedName>
        <fullName evidence="4">Glycosyltransferase RgtA/B/C/D-like domain-containing protein</fullName>
    </recommendedName>
</protein>
<feature type="transmembrane region" description="Helical" evidence="1">
    <location>
        <begin position="338"/>
        <end position="358"/>
    </location>
</feature>
<organism evidence="2 3">
    <name type="scientific">Kaistia hirudinis</name>
    <dbReference type="NCBI Taxonomy" id="1293440"/>
    <lineage>
        <taxon>Bacteria</taxon>
        <taxon>Pseudomonadati</taxon>
        <taxon>Pseudomonadota</taxon>
        <taxon>Alphaproteobacteria</taxon>
        <taxon>Hyphomicrobiales</taxon>
        <taxon>Kaistiaceae</taxon>
        <taxon>Kaistia</taxon>
    </lineage>
</organism>
<evidence type="ECO:0000256" key="1">
    <source>
        <dbReference type="SAM" id="Phobius"/>
    </source>
</evidence>
<feature type="transmembrane region" description="Helical" evidence="1">
    <location>
        <begin position="278"/>
        <end position="299"/>
    </location>
</feature>
<evidence type="ECO:0000313" key="2">
    <source>
        <dbReference type="EMBL" id="MBB3930635.1"/>
    </source>
</evidence>
<evidence type="ECO:0000313" key="3">
    <source>
        <dbReference type="Proteomes" id="UP000553963"/>
    </source>
</evidence>
<name>A0A840AQ71_9HYPH</name>
<keyword evidence="3" id="KW-1185">Reference proteome</keyword>
<proteinExistence type="predicted"/>
<reference evidence="2 3" key="1">
    <citation type="submission" date="2020-08" db="EMBL/GenBank/DDBJ databases">
        <title>Genomic Encyclopedia of Type Strains, Phase IV (KMG-IV): sequencing the most valuable type-strain genomes for metagenomic binning, comparative biology and taxonomic classification.</title>
        <authorList>
            <person name="Goeker M."/>
        </authorList>
    </citation>
    <scope>NUCLEOTIDE SEQUENCE [LARGE SCALE GENOMIC DNA]</scope>
    <source>
        <strain evidence="2 3">DSM 25966</strain>
    </source>
</reference>
<feature type="transmembrane region" description="Helical" evidence="1">
    <location>
        <begin position="305"/>
        <end position="326"/>
    </location>
</feature>
<feature type="transmembrane region" description="Helical" evidence="1">
    <location>
        <begin position="252"/>
        <end position="271"/>
    </location>
</feature>
<keyword evidence="1" id="KW-0472">Membrane</keyword>
<sequence>MTGSRPPEERRINVKLTKPTLKTALVVLPFLVTLIFIWRFATPTPLTDEWILVYNAMVAQHASFKNILAIIGALGWKINDHPLIVPNLIYLTIAPVFGFDARAMVAITAACFLAVALALARSGLSLVAALLAALILASPAHFMEFQWGFQFTLTLSIWLPVIGLVVLDQGTREGRIDLRSALIFAILAALGVLSSAPAAFSLIAAGALIALKPLPRREKLLAILVLAAAFIAVALVLHAISGGGDQGSPAPVAYYILTAIGGVLFSSPLVLKQFGFDLRSATGLVLVITMLALGLFAAVKGRISALALPAALTLYSVALLGAVAVIRGYLGNWHIQMAVPVLLAAIVLADRAWTAGALPARTGALVIFAIIAFGVVGVWNGFTVEGPAHAQYAQNVTNYMRNIRNAPAEKPFPGNWDVAPEMVDFLKKKGNPSFADEK</sequence>
<feature type="transmembrane region" description="Helical" evidence="1">
    <location>
        <begin position="182"/>
        <end position="208"/>
    </location>
</feature>
<keyword evidence="1" id="KW-1133">Transmembrane helix</keyword>
<accession>A0A840AQ71</accession>
<dbReference type="RefSeq" id="WP_183398272.1">
    <property type="nucleotide sequence ID" value="NZ_JACIDS010000002.1"/>
</dbReference>